<feature type="domain" description="PPM-type phosphatase" evidence="1">
    <location>
        <begin position="17"/>
        <end position="231"/>
    </location>
</feature>
<dbReference type="PANTHER" id="PTHR35801:SF1">
    <property type="entry name" value="PHOSPHOSERINE PHOSPHATASE RSBX"/>
    <property type="match status" value="1"/>
</dbReference>
<dbReference type="SUPFAM" id="SSF81606">
    <property type="entry name" value="PP2C-like"/>
    <property type="match status" value="1"/>
</dbReference>
<name>C0GFY7_DETAL</name>
<evidence type="ECO:0000313" key="3">
    <source>
        <dbReference type="Proteomes" id="UP000006443"/>
    </source>
</evidence>
<evidence type="ECO:0000259" key="1">
    <source>
        <dbReference type="SMART" id="SM00331"/>
    </source>
</evidence>
<dbReference type="eggNOG" id="COG2208">
    <property type="taxonomic scope" value="Bacteria"/>
</dbReference>
<comment type="caution">
    <text evidence="2">The sequence shown here is derived from an EMBL/GenBank/DDBJ whole genome shotgun (WGS) entry which is preliminary data.</text>
</comment>
<sequence>MFWRHILMRKGACCPMQIEVAVNKTSKYAVGESGDSAEVVERPKGGVTALMVDGQGSGRSAKIISNLVVSKAMSLVADGTRDGAVARATHDYLFALRDGKVSATLTMLSADLNSRTIVISRNSHCPVLVKQGDRVHVLADKVNPIGFHQFVKPVIHEISMEEETILLTFTDGILHAGRKYGRQLEMETLTKMLLEATAADVRQLAGQVFSLAVEREENRPGDDMTLLALGVNGNNNERTGRLHLTYPV</sequence>
<dbReference type="AlphaFoldDB" id="C0GFY7"/>
<dbReference type="InterPro" id="IPR036457">
    <property type="entry name" value="PPM-type-like_dom_sf"/>
</dbReference>
<keyword evidence="3" id="KW-1185">Reference proteome</keyword>
<dbReference type="PANTHER" id="PTHR35801">
    <property type="entry name" value="PHOSPHOSERINE PHOSPHATASE RSBX"/>
    <property type="match status" value="1"/>
</dbReference>
<dbReference type="EMBL" id="ACJM01000006">
    <property type="protein sequence ID" value="EEG77676.1"/>
    <property type="molecule type" value="Genomic_DNA"/>
</dbReference>
<dbReference type="Gene3D" id="3.60.40.10">
    <property type="entry name" value="PPM-type phosphatase domain"/>
    <property type="match status" value="1"/>
</dbReference>
<reference evidence="2 3" key="1">
    <citation type="submission" date="2009-02" db="EMBL/GenBank/DDBJ databases">
        <title>Sequencing of the draft genome and assembly of Dethiobacter alkaliphilus AHT 1.</title>
        <authorList>
            <consortium name="US DOE Joint Genome Institute (JGI-PGF)"/>
            <person name="Lucas S."/>
            <person name="Copeland A."/>
            <person name="Lapidus A."/>
            <person name="Glavina del Rio T."/>
            <person name="Dalin E."/>
            <person name="Tice H."/>
            <person name="Bruce D."/>
            <person name="Goodwin L."/>
            <person name="Pitluck S."/>
            <person name="Larimer F."/>
            <person name="Land M.L."/>
            <person name="Hauser L."/>
            <person name="Muyzer G."/>
        </authorList>
    </citation>
    <scope>NUCLEOTIDE SEQUENCE [LARGE SCALE GENOMIC DNA]</scope>
    <source>
        <strain evidence="2 3">AHT 1</strain>
    </source>
</reference>
<protein>
    <submittedName>
        <fullName evidence="2">Protein serine/threonine phosphatase</fullName>
    </submittedName>
</protein>
<dbReference type="InterPro" id="IPR001932">
    <property type="entry name" value="PPM-type_phosphatase-like_dom"/>
</dbReference>
<gene>
    <name evidence="2" type="ORF">DealDRAFT_1396</name>
</gene>
<evidence type="ECO:0000313" key="2">
    <source>
        <dbReference type="EMBL" id="EEG77676.1"/>
    </source>
</evidence>
<dbReference type="Proteomes" id="UP000006443">
    <property type="component" value="Unassembled WGS sequence"/>
</dbReference>
<proteinExistence type="predicted"/>
<dbReference type="SMART" id="SM00331">
    <property type="entry name" value="PP2C_SIG"/>
    <property type="match status" value="1"/>
</dbReference>
<dbReference type="InterPro" id="IPR039248">
    <property type="entry name" value="Ptase_RsbX"/>
</dbReference>
<dbReference type="Pfam" id="PF07228">
    <property type="entry name" value="SpoIIE"/>
    <property type="match status" value="1"/>
</dbReference>
<accession>C0GFY7</accession>
<dbReference type="STRING" id="555088.DealDRAFT_1396"/>
<organism evidence="2 3">
    <name type="scientific">Dethiobacter alkaliphilus AHT 1</name>
    <dbReference type="NCBI Taxonomy" id="555088"/>
    <lineage>
        <taxon>Bacteria</taxon>
        <taxon>Bacillati</taxon>
        <taxon>Bacillota</taxon>
        <taxon>Dethiobacteria</taxon>
        <taxon>Dethiobacterales</taxon>
        <taxon>Dethiobacteraceae</taxon>
        <taxon>Dethiobacter</taxon>
    </lineage>
</organism>